<reference evidence="1 2" key="1">
    <citation type="journal article" date="2019" name="Sci. Rep.">
        <title>Orb-weaving spider Araneus ventricosus genome elucidates the spidroin gene catalogue.</title>
        <authorList>
            <person name="Kono N."/>
            <person name="Nakamura H."/>
            <person name="Ohtoshi R."/>
            <person name="Moran D.A.P."/>
            <person name="Shinohara A."/>
            <person name="Yoshida Y."/>
            <person name="Fujiwara M."/>
            <person name="Mori M."/>
            <person name="Tomita M."/>
            <person name="Arakawa K."/>
        </authorList>
    </citation>
    <scope>NUCLEOTIDE SEQUENCE [LARGE SCALE GENOMIC DNA]</scope>
</reference>
<dbReference type="PANTHER" id="PTHR46060">
    <property type="entry name" value="MARINER MOS1 TRANSPOSASE-LIKE PROTEIN"/>
    <property type="match status" value="1"/>
</dbReference>
<gene>
    <name evidence="1" type="ORF">AVEN_142117_1</name>
</gene>
<proteinExistence type="predicted"/>
<dbReference type="InterPro" id="IPR052709">
    <property type="entry name" value="Transposase-MT_Hybrid"/>
</dbReference>
<comment type="caution">
    <text evidence="1">The sequence shown here is derived from an EMBL/GenBank/DDBJ whole genome shotgun (WGS) entry which is preliminary data.</text>
</comment>
<accession>A0A4Y2DHX7</accession>
<keyword evidence="2" id="KW-1185">Reference proteome</keyword>
<dbReference type="Gene3D" id="3.30.420.10">
    <property type="entry name" value="Ribonuclease H-like superfamily/Ribonuclease H"/>
    <property type="match status" value="1"/>
</dbReference>
<dbReference type="EMBL" id="BGPR01000360">
    <property type="protein sequence ID" value="GBM15454.1"/>
    <property type="molecule type" value="Genomic_DNA"/>
</dbReference>
<protein>
    <recommendedName>
        <fullName evidence="3">Histone-lysine N-methyltransferase SETMAR</fullName>
    </recommendedName>
</protein>
<dbReference type="PANTHER" id="PTHR46060:SF1">
    <property type="entry name" value="MARINER MOS1 TRANSPOSASE-LIKE PROTEIN"/>
    <property type="match status" value="1"/>
</dbReference>
<evidence type="ECO:0000313" key="2">
    <source>
        <dbReference type="Proteomes" id="UP000499080"/>
    </source>
</evidence>
<sequence>MFHCDNPRLHIARLIQEKIEELRWKLLKHPPNNPDLAQSDYHLLGSLRLHLGGMRFAADADVELKVHKWLSQQSTDILQKFNSNFMSSNPTILPYELIHSRNRGTVDHNVHLPAQGVASL</sequence>
<dbReference type="GO" id="GO:0003676">
    <property type="term" value="F:nucleic acid binding"/>
    <property type="evidence" value="ECO:0007669"/>
    <property type="project" value="InterPro"/>
</dbReference>
<name>A0A4Y2DHX7_ARAVE</name>
<evidence type="ECO:0000313" key="1">
    <source>
        <dbReference type="EMBL" id="GBM15454.1"/>
    </source>
</evidence>
<evidence type="ECO:0008006" key="3">
    <source>
        <dbReference type="Google" id="ProtNLM"/>
    </source>
</evidence>
<organism evidence="1 2">
    <name type="scientific">Araneus ventricosus</name>
    <name type="common">Orbweaver spider</name>
    <name type="synonym">Epeira ventricosa</name>
    <dbReference type="NCBI Taxonomy" id="182803"/>
    <lineage>
        <taxon>Eukaryota</taxon>
        <taxon>Metazoa</taxon>
        <taxon>Ecdysozoa</taxon>
        <taxon>Arthropoda</taxon>
        <taxon>Chelicerata</taxon>
        <taxon>Arachnida</taxon>
        <taxon>Araneae</taxon>
        <taxon>Araneomorphae</taxon>
        <taxon>Entelegynae</taxon>
        <taxon>Araneoidea</taxon>
        <taxon>Araneidae</taxon>
        <taxon>Araneus</taxon>
    </lineage>
</organism>
<dbReference type="AlphaFoldDB" id="A0A4Y2DHX7"/>
<dbReference type="Proteomes" id="UP000499080">
    <property type="component" value="Unassembled WGS sequence"/>
</dbReference>
<dbReference type="InterPro" id="IPR036397">
    <property type="entry name" value="RNaseH_sf"/>
</dbReference>